<evidence type="ECO:0000259" key="1">
    <source>
        <dbReference type="Pfam" id="PF05876"/>
    </source>
</evidence>
<proteinExistence type="inferred from homology"/>
<dbReference type="InterPro" id="IPR046453">
    <property type="entry name" value="GpA_ATPase"/>
</dbReference>
<dbReference type="Pfam" id="PF05876">
    <property type="entry name" value="GpA_ATPase"/>
    <property type="match status" value="1"/>
</dbReference>
<dbReference type="HAMAP" id="MF_04144">
    <property type="entry name" value="TERL_LAMBDA"/>
    <property type="match status" value="1"/>
</dbReference>
<dbReference type="Proteomes" id="UP001058687">
    <property type="component" value="Chromosome 1"/>
</dbReference>
<dbReference type="PANTHER" id="PTHR34413">
    <property type="entry name" value="PROPHAGE TAIL FIBER ASSEMBLY PROTEIN HOMOLOG TFAE-RELATED-RELATED"/>
    <property type="match status" value="1"/>
</dbReference>
<dbReference type="InterPro" id="IPR051220">
    <property type="entry name" value="TFA_Chaperone"/>
</dbReference>
<sequence length="635" mass="72535">MRRTIAIKGAEWANRHFRLAAGSSQEEGFWETLPLQVVPLNMMCNRAISELTMQKSARVGWSKLVIAANSCLHAQFKTNTVIYVPTESDAKNISVTEIDAAWQEMPIMHQIFPALFAKDHRNTVSYKQGTGWSLHVLGTSTPRNMRALTKGALFGDEIDGWDWEVGKEGNPIDLARMRLEGAAFPMARWGTTPTNTGESHVERLMVKMELTFRFYLPCPHCGTEQVLEWGSKEDKHGFKWDNTQPSIEKKSKTVYYSCVHCDDPIYYKHLYKMELAGRWIAEDGTWTRDGHEFFDIDDNPEPTPSSVGIHIWSGYNTKLSAGWRGIVRDFLNKKDDPSQLKTFVNLTLGELWDGENGEKLDWEHLKSRREIWWAESRTSNPVPERAVVLTGGIDTQDDRIELFVWAWGPGEECWLVEHIVLLGDLSSQVLKDAAGKALYRTYKKRSGQVMDVQLWCWDAMGHKTDDVYQMSRTHGVMWVIPIQGENQYGKPIQNFPRKKNNKKVYLTRLGTDGIKQRLYSRLGLTPKGDEPVPGCVHFPLDDDIAGDEFFKQLCSANKKLEHDKSGRQVWRWVKQYHPFDEALDGWVYAYAALNILTQRFGLELEEPQTPQPQEQLQTPGLSIAELAARLKGGSI</sequence>
<dbReference type="GO" id="GO:0016887">
    <property type="term" value="F:ATP hydrolysis activity"/>
    <property type="evidence" value="ECO:0007669"/>
    <property type="project" value="InterPro"/>
</dbReference>
<evidence type="ECO:0000313" key="3">
    <source>
        <dbReference type="EMBL" id="UTZ28121.1"/>
    </source>
</evidence>
<dbReference type="GO" id="GO:0005524">
    <property type="term" value="F:ATP binding"/>
    <property type="evidence" value="ECO:0007669"/>
    <property type="project" value="InterPro"/>
</dbReference>
<name>A0AAE9N273_9VIBR</name>
<reference evidence="3" key="1">
    <citation type="submission" date="2020-03" db="EMBL/GenBank/DDBJ databases">
        <title>Five strains of Vibrio campbellii isolated from Mariana Trench.</title>
        <authorList>
            <person name="Liang J."/>
            <person name="Zhang X.-H."/>
        </authorList>
    </citation>
    <scope>NUCLEOTIDE SEQUENCE</scope>
    <source>
        <strain evidence="3">LJC014</strain>
    </source>
</reference>
<organism evidence="3 4">
    <name type="scientific">Vibrio campbellii</name>
    <dbReference type="NCBI Taxonomy" id="680"/>
    <lineage>
        <taxon>Bacteria</taxon>
        <taxon>Pseudomonadati</taxon>
        <taxon>Pseudomonadota</taxon>
        <taxon>Gammaproteobacteria</taxon>
        <taxon>Vibrionales</taxon>
        <taxon>Vibrionaceae</taxon>
        <taxon>Vibrio</taxon>
    </lineage>
</organism>
<accession>A0AAE9N273</accession>
<dbReference type="PANTHER" id="PTHR34413:SF2">
    <property type="entry name" value="PROPHAGE TAIL FIBER ASSEMBLY PROTEIN HOMOLOG TFAE-RELATED"/>
    <property type="match status" value="1"/>
</dbReference>
<dbReference type="InterPro" id="IPR046454">
    <property type="entry name" value="GpA_endonuclease"/>
</dbReference>
<dbReference type="GO" id="GO:0004519">
    <property type="term" value="F:endonuclease activity"/>
    <property type="evidence" value="ECO:0007669"/>
    <property type="project" value="InterPro"/>
</dbReference>
<dbReference type="AlphaFoldDB" id="A0AAE9N273"/>
<dbReference type="InterPro" id="IPR008866">
    <property type="entry name" value="Phage_lambda_GpA-like"/>
</dbReference>
<evidence type="ECO:0000259" key="2">
    <source>
        <dbReference type="Pfam" id="PF20454"/>
    </source>
</evidence>
<evidence type="ECO:0000313" key="4">
    <source>
        <dbReference type="Proteomes" id="UP001058687"/>
    </source>
</evidence>
<protein>
    <submittedName>
        <fullName evidence="3">DNA packaging protein</fullName>
    </submittedName>
</protein>
<feature type="domain" description="Terminase large subunit GpA endonuclease" evidence="2">
    <location>
        <begin position="307"/>
        <end position="597"/>
    </location>
</feature>
<gene>
    <name evidence="3" type="ORF">HB761_13840</name>
</gene>
<dbReference type="EMBL" id="CP050467">
    <property type="protein sequence ID" value="UTZ28121.1"/>
    <property type="molecule type" value="Genomic_DNA"/>
</dbReference>
<dbReference type="Pfam" id="PF20454">
    <property type="entry name" value="GpA_nuclease"/>
    <property type="match status" value="1"/>
</dbReference>
<feature type="domain" description="Phage terminase large subunit GpA ATPase" evidence="1">
    <location>
        <begin position="24"/>
        <end position="279"/>
    </location>
</feature>